<evidence type="ECO:0000313" key="1">
    <source>
        <dbReference type="EMBL" id="AZI32920.1"/>
    </source>
</evidence>
<gene>
    <name evidence="1" type="ORF">EIB73_06845</name>
</gene>
<protein>
    <submittedName>
        <fullName evidence="1">Uncharacterized protein</fullName>
    </submittedName>
</protein>
<accession>A0A3G8XHS2</accession>
<dbReference type="KEGG" id="ccas:EIB73_06845"/>
<name>A0A3G8XHS2_9FLAO</name>
<dbReference type="AlphaFoldDB" id="A0A3G8XHS2"/>
<evidence type="ECO:0000313" key="2">
    <source>
        <dbReference type="Proteomes" id="UP000270185"/>
    </source>
</evidence>
<dbReference type="RefSeq" id="WP_125023850.1">
    <property type="nucleotide sequence ID" value="NZ_CP034159.1"/>
</dbReference>
<reference evidence="2" key="1">
    <citation type="submission" date="2018-11" db="EMBL/GenBank/DDBJ databases">
        <title>Proposal to divide the Flavobacteriaceae and reorganize its genera based on Amino Acid Identity values calculated from whole genome sequences.</title>
        <authorList>
            <person name="Nicholson A.C."/>
            <person name="Gulvik C.A."/>
            <person name="Whitney A.M."/>
            <person name="Humrighouse B.W."/>
            <person name="Bell M."/>
            <person name="Holmes B."/>
            <person name="Steigerwalt A.G."/>
            <person name="Villarma A."/>
            <person name="Sheth M."/>
            <person name="Batra D."/>
            <person name="Pryor J."/>
            <person name="Bernardet J.-F."/>
            <person name="Hugo C."/>
            <person name="Kampfer P."/>
            <person name="Newman J.D."/>
            <person name="McQuiston J.R."/>
        </authorList>
    </citation>
    <scope>NUCLEOTIDE SEQUENCE [LARGE SCALE GENOMIC DNA]</scope>
    <source>
        <strain evidence="2">G0081</strain>
    </source>
</reference>
<dbReference type="OrthoDB" id="1274006at2"/>
<proteinExistence type="predicted"/>
<keyword evidence="2" id="KW-1185">Reference proteome</keyword>
<sequence>MKKFLQILPLFLIISLFGQNVSDYQYIYVPQKFTDFEQNKYGLNDLLKEKLKQKKFIILNENKTEWPTEAKQDPCEVLNADVVNTSNIFKNRLKIEFKDCHNKTIASIEGKSFIKEFDEGLRDALQNATNSISISNYKKTVALQKEEPKKENRSVEEVKDIQIVPAPKTLATADQKAEVYQKGSLTLHQIFLTNGEFILVNPNNSIPYATFKPSTKKEVYRVQLQDGNSTIGYLENGSIIVEITNTDRSLRKEIFEKK</sequence>
<organism evidence="1 2">
    <name type="scientific">Kaistella carnis</name>
    <dbReference type="NCBI Taxonomy" id="1241979"/>
    <lineage>
        <taxon>Bacteria</taxon>
        <taxon>Pseudomonadati</taxon>
        <taxon>Bacteroidota</taxon>
        <taxon>Flavobacteriia</taxon>
        <taxon>Flavobacteriales</taxon>
        <taxon>Weeksellaceae</taxon>
        <taxon>Chryseobacterium group</taxon>
        <taxon>Kaistella</taxon>
    </lineage>
</organism>
<dbReference type="Proteomes" id="UP000270185">
    <property type="component" value="Chromosome"/>
</dbReference>
<dbReference type="EMBL" id="CP034159">
    <property type="protein sequence ID" value="AZI32920.1"/>
    <property type="molecule type" value="Genomic_DNA"/>
</dbReference>